<dbReference type="Gramene" id="KQL16379">
    <property type="protein sequence ID" value="KQL16379"/>
    <property type="gene ID" value="SETIT_023640mg"/>
</dbReference>
<feature type="compositionally biased region" description="Pro residues" evidence="1">
    <location>
        <begin position="16"/>
        <end position="25"/>
    </location>
</feature>
<evidence type="ECO:0000256" key="1">
    <source>
        <dbReference type="SAM" id="MobiDB-lite"/>
    </source>
</evidence>
<dbReference type="InParanoid" id="K3ZAR9"/>
<proteinExistence type="predicted"/>
<dbReference type="HOGENOM" id="CLU_1974374_0_0_1"/>
<organism evidence="2 3">
    <name type="scientific">Setaria italica</name>
    <name type="common">Foxtail millet</name>
    <name type="synonym">Panicum italicum</name>
    <dbReference type="NCBI Taxonomy" id="4555"/>
    <lineage>
        <taxon>Eukaryota</taxon>
        <taxon>Viridiplantae</taxon>
        <taxon>Streptophyta</taxon>
        <taxon>Embryophyta</taxon>
        <taxon>Tracheophyta</taxon>
        <taxon>Spermatophyta</taxon>
        <taxon>Magnoliopsida</taxon>
        <taxon>Liliopsida</taxon>
        <taxon>Poales</taxon>
        <taxon>Poaceae</taxon>
        <taxon>PACMAD clade</taxon>
        <taxon>Panicoideae</taxon>
        <taxon>Panicodae</taxon>
        <taxon>Paniceae</taxon>
        <taxon>Cenchrinae</taxon>
        <taxon>Setaria</taxon>
    </lineage>
</organism>
<dbReference type="AlphaFoldDB" id="K3ZAR9"/>
<dbReference type="Proteomes" id="UP000004995">
    <property type="component" value="Unassembled WGS sequence"/>
</dbReference>
<feature type="region of interest" description="Disordered" evidence="1">
    <location>
        <begin position="1"/>
        <end position="29"/>
    </location>
</feature>
<accession>K3ZAR9</accession>
<dbReference type="EnsemblPlants" id="KQL16379">
    <property type="protein sequence ID" value="KQL16379"/>
    <property type="gene ID" value="SETIT_023640mg"/>
</dbReference>
<evidence type="ECO:0000313" key="3">
    <source>
        <dbReference type="Proteomes" id="UP000004995"/>
    </source>
</evidence>
<name>K3ZAR9_SETIT</name>
<reference evidence="3" key="1">
    <citation type="journal article" date="2012" name="Nat. Biotechnol.">
        <title>Reference genome sequence of the model plant Setaria.</title>
        <authorList>
            <person name="Bennetzen J.L."/>
            <person name="Schmutz J."/>
            <person name="Wang H."/>
            <person name="Percifield R."/>
            <person name="Hawkins J."/>
            <person name="Pontaroli A.C."/>
            <person name="Estep M."/>
            <person name="Feng L."/>
            <person name="Vaughn J.N."/>
            <person name="Grimwood J."/>
            <person name="Jenkins J."/>
            <person name="Barry K."/>
            <person name="Lindquist E."/>
            <person name="Hellsten U."/>
            <person name="Deshpande S."/>
            <person name="Wang X."/>
            <person name="Wu X."/>
            <person name="Mitros T."/>
            <person name="Triplett J."/>
            <person name="Yang X."/>
            <person name="Ye C.Y."/>
            <person name="Mauro-Herrera M."/>
            <person name="Wang L."/>
            <person name="Li P."/>
            <person name="Sharma M."/>
            <person name="Sharma R."/>
            <person name="Ronald P.C."/>
            <person name="Panaud O."/>
            <person name="Kellogg E.A."/>
            <person name="Brutnell T.P."/>
            <person name="Doust A.N."/>
            <person name="Tuskan G.A."/>
            <person name="Rokhsar D."/>
            <person name="Devos K.M."/>
        </authorList>
    </citation>
    <scope>NUCLEOTIDE SEQUENCE [LARGE SCALE GENOMIC DNA]</scope>
    <source>
        <strain evidence="3">cv. Yugu1</strain>
    </source>
</reference>
<sequence>MRNSDRRREHKRQPIPATPPLPHHPPSVLRPKTLAATYKYPTPTSSLLQLPLGFPSSSAAKLEKRGRGREELGARRDARGCCHRARSLPNLRPYDDIDAAMIPALPRLATASPRHSTASIREASPHK</sequence>
<keyword evidence="3" id="KW-1185">Reference proteome</keyword>
<evidence type="ECO:0000313" key="2">
    <source>
        <dbReference type="EnsemblPlants" id="KQL16379"/>
    </source>
</evidence>
<reference evidence="2" key="2">
    <citation type="submission" date="2018-08" db="UniProtKB">
        <authorList>
            <consortium name="EnsemblPlants"/>
        </authorList>
    </citation>
    <scope>IDENTIFICATION</scope>
    <source>
        <strain evidence="2">Yugu1</strain>
    </source>
</reference>
<dbReference type="EMBL" id="AGNK02001947">
    <property type="status" value="NOT_ANNOTATED_CDS"/>
    <property type="molecule type" value="Genomic_DNA"/>
</dbReference>
<protein>
    <submittedName>
        <fullName evidence="2">Uncharacterized protein</fullName>
    </submittedName>
</protein>